<organism evidence="1 2">
    <name type="scientific">Bipolaricaulis sibiricus</name>
    <dbReference type="NCBI Taxonomy" id="2501609"/>
    <lineage>
        <taxon>Bacteria</taxon>
        <taxon>Candidatus Bipolaricaulota</taxon>
        <taxon>Candidatus Bipolaricaulia</taxon>
        <taxon>Candidatus Bipolaricaulales</taxon>
        <taxon>Candidatus Bipolaricaulaceae</taxon>
        <taxon>Candidatus Bipolaricaulis</taxon>
    </lineage>
</organism>
<evidence type="ECO:0000313" key="2">
    <source>
        <dbReference type="Proteomes" id="UP000287233"/>
    </source>
</evidence>
<evidence type="ECO:0000313" key="1">
    <source>
        <dbReference type="EMBL" id="QAA76347.1"/>
    </source>
</evidence>
<proteinExistence type="predicted"/>
<gene>
    <name evidence="1" type="ORF">BIP78_0581</name>
</gene>
<dbReference type="AlphaFoldDB" id="A0A410FTD6"/>
<dbReference type="SUPFAM" id="SSF143100">
    <property type="entry name" value="TTHA1013/TTHA0281-like"/>
    <property type="match status" value="1"/>
</dbReference>
<dbReference type="Pfam" id="PF21748">
    <property type="entry name" value="UPF0150"/>
    <property type="match status" value="1"/>
</dbReference>
<evidence type="ECO:0008006" key="3">
    <source>
        <dbReference type="Google" id="ProtNLM"/>
    </source>
</evidence>
<dbReference type="Proteomes" id="UP000287233">
    <property type="component" value="Chromosome"/>
</dbReference>
<name>A0A410FTD6_BIPS1</name>
<dbReference type="Gene3D" id="3.30.160.250">
    <property type="match status" value="1"/>
</dbReference>
<sequence>MLTEYLHRAMSKAVYEKLKDGTYSGEIPECRGTIAFGQTLHDCQVELQSVLKGWLLVKIRHGDDLPVIEGIDLNKAMLEVVKIV</sequence>
<accession>A0A410FTD6</accession>
<reference evidence="2" key="1">
    <citation type="submission" date="2018-12" db="EMBL/GenBank/DDBJ databases">
        <title>Complete genome sequence of an uncultured bacterium of the candidate phylum Bipolaricaulota.</title>
        <authorList>
            <person name="Kadnikov V.V."/>
            <person name="Mardanov A.V."/>
            <person name="Beletsky A.V."/>
            <person name="Frank Y.A."/>
            <person name="Karnachuk O.V."/>
            <person name="Ravin N.V."/>
        </authorList>
    </citation>
    <scope>NUCLEOTIDE SEQUENCE [LARGE SCALE GENOMIC DNA]</scope>
</reference>
<dbReference type="InterPro" id="IPR035069">
    <property type="entry name" value="TTHA1013/TTHA0281-like"/>
</dbReference>
<dbReference type="EMBL" id="CP034928">
    <property type="protein sequence ID" value="QAA76347.1"/>
    <property type="molecule type" value="Genomic_DNA"/>
</dbReference>
<protein>
    <recommendedName>
        <fullName evidence="3">Type II toxin-antitoxin system HicB family antitoxin</fullName>
    </recommendedName>
</protein>
<dbReference type="InterPro" id="IPR049389">
    <property type="entry name" value="TTHA0281-like"/>
</dbReference>
<dbReference type="KEGG" id="bih:BIP78_0581"/>